<proteinExistence type="predicted"/>
<dbReference type="Gene3D" id="3.40.1440.10">
    <property type="entry name" value="GIY-YIG endonuclease"/>
    <property type="match status" value="1"/>
</dbReference>
<dbReference type="Proteomes" id="UP000663929">
    <property type="component" value="Chromosome"/>
</dbReference>
<protein>
    <submittedName>
        <fullName evidence="2">Topoisomerase DNA-binding C4 zinc finger domain-containing protein</fullName>
    </submittedName>
</protein>
<dbReference type="GO" id="GO:0003677">
    <property type="term" value="F:DNA binding"/>
    <property type="evidence" value="ECO:0007669"/>
    <property type="project" value="UniProtKB-KW"/>
</dbReference>
<evidence type="ECO:0000313" key="3">
    <source>
        <dbReference type="Proteomes" id="UP000663929"/>
    </source>
</evidence>
<dbReference type="AlphaFoldDB" id="A0A8A4TJS4"/>
<evidence type="ECO:0000313" key="2">
    <source>
        <dbReference type="EMBL" id="QTD49800.1"/>
    </source>
</evidence>
<name>A0A8A4TJS4_SULCO</name>
<evidence type="ECO:0000256" key="1">
    <source>
        <dbReference type="SAM" id="MobiDB-lite"/>
    </source>
</evidence>
<accession>A0A8A4TJS4</accession>
<dbReference type="SUPFAM" id="SSF57783">
    <property type="entry name" value="Zinc beta-ribbon"/>
    <property type="match status" value="1"/>
</dbReference>
<organism evidence="2 3">
    <name type="scientific">Sulfidibacter corallicola</name>
    <dbReference type="NCBI Taxonomy" id="2818388"/>
    <lineage>
        <taxon>Bacteria</taxon>
        <taxon>Pseudomonadati</taxon>
        <taxon>Acidobacteriota</taxon>
        <taxon>Holophagae</taxon>
        <taxon>Acanthopleuribacterales</taxon>
        <taxon>Acanthopleuribacteraceae</taxon>
        <taxon>Sulfidibacter</taxon>
    </lineage>
</organism>
<keyword evidence="2" id="KW-0238">DNA-binding</keyword>
<dbReference type="Gene3D" id="3.30.65.10">
    <property type="entry name" value="Bacterial Topoisomerase I, domain 1"/>
    <property type="match status" value="1"/>
</dbReference>
<keyword evidence="3" id="KW-1185">Reference proteome</keyword>
<dbReference type="InterPro" id="IPR035901">
    <property type="entry name" value="GIY-YIG_endonuc_sf"/>
</dbReference>
<gene>
    <name evidence="2" type="ORF">J3U87_29810</name>
</gene>
<dbReference type="KEGG" id="scor:J3U87_29810"/>
<sequence>MEPRPWYTYILLSSDGHYVVSHTEDLERVEKNPRDGIPPGEVGMGAASYQLVFVEPARNKPAAVFREAQIRRLPGAKFRALIETRPYRRPDPEPEVPAPKAPPQAERRVWTREDVARLQAELTEYCHASTFEEQVIGRISGVLEQMRSAYRQQADLFDAAQIEQLKLWGHRMDLLTRFLELVEDFDLISDRADFNDAVTELKEIQSEFAGMKLEQRIAREMRALQQQLPRIQAQTRNKGLAAIERQAPKCKNNHPMTLRQGPDNWFWGCSKFPNCRETQELSEEQQIQLAQLNG</sequence>
<dbReference type="RefSeq" id="WP_237379430.1">
    <property type="nucleotide sequence ID" value="NZ_CP071793.1"/>
</dbReference>
<feature type="region of interest" description="Disordered" evidence="1">
    <location>
        <begin position="84"/>
        <end position="107"/>
    </location>
</feature>
<reference evidence="2" key="1">
    <citation type="submission" date="2021-03" db="EMBL/GenBank/DDBJ databases">
        <title>Acanthopleuribacteraceae sp. M133.</title>
        <authorList>
            <person name="Wang G."/>
        </authorList>
    </citation>
    <scope>NUCLEOTIDE SEQUENCE</scope>
    <source>
        <strain evidence="2">M133</strain>
    </source>
</reference>
<dbReference type="EMBL" id="CP071793">
    <property type="protein sequence ID" value="QTD49800.1"/>
    <property type="molecule type" value="Genomic_DNA"/>
</dbReference>